<reference evidence="2" key="2">
    <citation type="submission" date="2020-11" db="EMBL/GenBank/DDBJ databases">
        <title>Whole genome sequencing of Colletotrichum sp.</title>
        <authorList>
            <person name="Li H."/>
        </authorList>
    </citation>
    <scope>NUCLEOTIDE SEQUENCE</scope>
    <source>
        <strain evidence="2">CkLH20</strain>
    </source>
</reference>
<dbReference type="RefSeq" id="XP_038749200.1">
    <property type="nucleotide sequence ID" value="XM_038885269.1"/>
</dbReference>
<name>A0A9P6IBF2_9PEZI</name>
<proteinExistence type="predicted"/>
<accession>A0A9P6IBF2</accession>
<feature type="compositionally biased region" description="Polar residues" evidence="1">
    <location>
        <begin position="1"/>
        <end position="19"/>
    </location>
</feature>
<dbReference type="GeneID" id="62158343"/>
<evidence type="ECO:0000256" key="1">
    <source>
        <dbReference type="SAM" id="MobiDB-lite"/>
    </source>
</evidence>
<dbReference type="Proteomes" id="UP000781932">
    <property type="component" value="Unassembled WGS sequence"/>
</dbReference>
<organism evidence="2 3">
    <name type="scientific">Colletotrichum karsti</name>
    <dbReference type="NCBI Taxonomy" id="1095194"/>
    <lineage>
        <taxon>Eukaryota</taxon>
        <taxon>Fungi</taxon>
        <taxon>Dikarya</taxon>
        <taxon>Ascomycota</taxon>
        <taxon>Pezizomycotina</taxon>
        <taxon>Sordariomycetes</taxon>
        <taxon>Hypocreomycetidae</taxon>
        <taxon>Glomerellales</taxon>
        <taxon>Glomerellaceae</taxon>
        <taxon>Colletotrichum</taxon>
        <taxon>Colletotrichum boninense species complex</taxon>
    </lineage>
</organism>
<dbReference type="AlphaFoldDB" id="A0A9P6IBF2"/>
<keyword evidence="3" id="KW-1185">Reference proteome</keyword>
<reference evidence="2" key="1">
    <citation type="submission" date="2020-03" db="EMBL/GenBank/DDBJ databases">
        <authorList>
            <person name="He L."/>
        </authorList>
    </citation>
    <scope>NUCLEOTIDE SEQUENCE</scope>
    <source>
        <strain evidence="2">CkLH20</strain>
    </source>
</reference>
<comment type="caution">
    <text evidence="2">The sequence shown here is derived from an EMBL/GenBank/DDBJ whole genome shotgun (WGS) entry which is preliminary data.</text>
</comment>
<sequence>MLSSRSHSQTDQTVENVQAKSLAAEGRFQRIEEEQRELKPELHKLEPEEEKEAEVGSTFGAQYAVDANEEARGTENPNPVKSVSSIALSTIPPIELSQVDVSGELLPGEMSMIFCGGRPEIQIENPTNSTRPLAFNIEWMEESQVGKSQGNTSVHIVEAESIVGEVTYPLDGRSVICISQGVQIARITIR</sequence>
<dbReference type="EMBL" id="JAATWM020000006">
    <property type="protein sequence ID" value="KAF9879739.1"/>
    <property type="molecule type" value="Genomic_DNA"/>
</dbReference>
<gene>
    <name evidence="2" type="ORF">CkaCkLH20_02550</name>
</gene>
<feature type="region of interest" description="Disordered" evidence="1">
    <location>
        <begin position="1"/>
        <end position="58"/>
    </location>
</feature>
<feature type="compositionally biased region" description="Basic and acidic residues" evidence="1">
    <location>
        <begin position="27"/>
        <end position="46"/>
    </location>
</feature>
<evidence type="ECO:0000313" key="2">
    <source>
        <dbReference type="EMBL" id="KAF9879739.1"/>
    </source>
</evidence>
<protein>
    <submittedName>
        <fullName evidence="2">Uncharacterized protein</fullName>
    </submittedName>
</protein>
<evidence type="ECO:0000313" key="3">
    <source>
        <dbReference type="Proteomes" id="UP000781932"/>
    </source>
</evidence>